<reference evidence="3 4" key="1">
    <citation type="submission" date="2015-09" db="EMBL/GenBank/DDBJ databases">
        <title>Sorangium comparison.</title>
        <authorList>
            <person name="Zaburannyi N."/>
            <person name="Bunk B."/>
            <person name="Overmann J."/>
            <person name="Mueller R."/>
        </authorList>
    </citation>
    <scope>NUCLEOTIDE SEQUENCE [LARGE SCALE GENOMIC DNA]</scope>
    <source>
        <strain evidence="3 4">So ce836</strain>
    </source>
</reference>
<dbReference type="InterPro" id="IPR012337">
    <property type="entry name" value="RNaseH-like_sf"/>
</dbReference>
<evidence type="ECO:0000313" key="3">
    <source>
        <dbReference type="EMBL" id="AUX37580.1"/>
    </source>
</evidence>
<dbReference type="Proteomes" id="UP000295497">
    <property type="component" value="Chromosome"/>
</dbReference>
<dbReference type="RefSeq" id="WP_237244714.1">
    <property type="nucleotide sequence ID" value="NZ_CP012672.1"/>
</dbReference>
<protein>
    <recommendedName>
        <fullName evidence="2">Transposase Tn5-like N-terminal domain-containing protein</fullName>
    </recommendedName>
</protein>
<feature type="region of interest" description="Disordered" evidence="1">
    <location>
        <begin position="86"/>
        <end position="160"/>
    </location>
</feature>
<dbReference type="Gene3D" id="3.90.350.10">
    <property type="entry name" value="Transposase Inhibitor Protein From Tn5, Chain A, domain 1"/>
    <property type="match status" value="1"/>
</dbReference>
<dbReference type="Gene3D" id="1.10.246.40">
    <property type="entry name" value="Tn5 transposase, domain 1"/>
    <property type="match status" value="1"/>
</dbReference>
<accession>A0A4P2R3I0</accession>
<proteinExistence type="predicted"/>
<dbReference type="EMBL" id="CP012672">
    <property type="protein sequence ID" value="AUX37580.1"/>
    <property type="molecule type" value="Genomic_DNA"/>
</dbReference>
<dbReference type="AlphaFoldDB" id="A0A4P2R3I0"/>
<dbReference type="Pfam" id="PF14706">
    <property type="entry name" value="Tnp_DNA_bind"/>
    <property type="match status" value="1"/>
</dbReference>
<evidence type="ECO:0000313" key="4">
    <source>
        <dbReference type="Proteomes" id="UP000295497"/>
    </source>
</evidence>
<dbReference type="InterPro" id="IPR014735">
    <property type="entry name" value="Transposase_Tn5-like_N"/>
</dbReference>
<dbReference type="SUPFAM" id="SSF53098">
    <property type="entry name" value="Ribonuclease H-like"/>
    <property type="match status" value="1"/>
</dbReference>
<dbReference type="InterPro" id="IPR038215">
    <property type="entry name" value="TN5-like_N_sf"/>
</dbReference>
<sequence>MSDAHFADARLSKRQTKLVQKLAQAPDKSFPSLLSDSELEAAYRFFGNEAVTPPAILAPHVRATLARMAAEPVVLAVHDTTTLSFRTDGQRQGLGRLHSSGQTSSPTSPWRSVPMERAARSACSPRSTHVRDDHPTGNAPGEARRWKHARDAATTEITAA</sequence>
<gene>
    <name evidence="3" type="ORF">SOCE836_098090</name>
</gene>
<feature type="domain" description="Transposase Tn5-like N-terminal" evidence="2">
    <location>
        <begin position="2"/>
        <end position="51"/>
    </location>
</feature>
<evidence type="ECO:0000256" key="1">
    <source>
        <dbReference type="SAM" id="MobiDB-lite"/>
    </source>
</evidence>
<name>A0A4P2R3I0_SORCE</name>
<organism evidence="3 4">
    <name type="scientific">Sorangium cellulosum</name>
    <name type="common">Polyangium cellulosum</name>
    <dbReference type="NCBI Taxonomy" id="56"/>
    <lineage>
        <taxon>Bacteria</taxon>
        <taxon>Pseudomonadati</taxon>
        <taxon>Myxococcota</taxon>
        <taxon>Polyangia</taxon>
        <taxon>Polyangiales</taxon>
        <taxon>Polyangiaceae</taxon>
        <taxon>Sorangium</taxon>
    </lineage>
</organism>
<evidence type="ECO:0000259" key="2">
    <source>
        <dbReference type="Pfam" id="PF14706"/>
    </source>
</evidence>
<feature type="compositionally biased region" description="Polar residues" evidence="1">
    <location>
        <begin position="99"/>
        <end position="110"/>
    </location>
</feature>